<reference evidence="2" key="1">
    <citation type="journal article" date="2015" name="Proc. Natl. Acad. Sci. U.S.A.">
        <title>Networks of energetic and metabolic interactions define dynamics in microbial communities.</title>
        <authorList>
            <person name="Embree M."/>
            <person name="Liu J.K."/>
            <person name="Al-Bassam M.M."/>
            <person name="Zengler K."/>
        </authorList>
    </citation>
    <scope>NUCLEOTIDE SEQUENCE</scope>
</reference>
<evidence type="ECO:0000259" key="1">
    <source>
        <dbReference type="PROSITE" id="PS51352"/>
    </source>
</evidence>
<evidence type="ECO:0000313" key="2">
    <source>
        <dbReference type="EMBL" id="KUG26428.1"/>
    </source>
</evidence>
<dbReference type="SUPFAM" id="SSF52833">
    <property type="entry name" value="Thioredoxin-like"/>
    <property type="match status" value="1"/>
</dbReference>
<dbReference type="InterPro" id="IPR013766">
    <property type="entry name" value="Thioredoxin_domain"/>
</dbReference>
<feature type="domain" description="Thioredoxin" evidence="1">
    <location>
        <begin position="1"/>
        <end position="103"/>
    </location>
</feature>
<dbReference type="PANTHER" id="PTHR10438:SF468">
    <property type="entry name" value="THIOREDOXIN-1-RELATED"/>
    <property type="match status" value="1"/>
</dbReference>
<dbReference type="AlphaFoldDB" id="A0A0W8G022"/>
<organism evidence="2">
    <name type="scientific">hydrocarbon metagenome</name>
    <dbReference type="NCBI Taxonomy" id="938273"/>
    <lineage>
        <taxon>unclassified sequences</taxon>
        <taxon>metagenomes</taxon>
        <taxon>ecological metagenomes</taxon>
    </lineage>
</organism>
<dbReference type="PANTHER" id="PTHR10438">
    <property type="entry name" value="THIOREDOXIN"/>
    <property type="match status" value="1"/>
</dbReference>
<dbReference type="CDD" id="cd02947">
    <property type="entry name" value="TRX_family"/>
    <property type="match status" value="1"/>
</dbReference>
<accession>A0A0W8G022</accession>
<protein>
    <submittedName>
        <fullName evidence="2">Thioredoxin</fullName>
    </submittedName>
</protein>
<name>A0A0W8G022_9ZZZZ</name>
<dbReference type="PROSITE" id="PS51352">
    <property type="entry name" value="THIOREDOXIN_2"/>
    <property type="match status" value="1"/>
</dbReference>
<proteinExistence type="predicted"/>
<dbReference type="InterPro" id="IPR050620">
    <property type="entry name" value="Thioredoxin_H-type-like"/>
</dbReference>
<comment type="caution">
    <text evidence="2">The sequence shown here is derived from an EMBL/GenBank/DDBJ whole genome shotgun (WGS) entry which is preliminary data.</text>
</comment>
<dbReference type="EMBL" id="LNQE01000465">
    <property type="protein sequence ID" value="KUG26428.1"/>
    <property type="molecule type" value="Genomic_DNA"/>
</dbReference>
<sequence length="106" mass="12437">MQNKDNLENLINSNKALAIYFSTEYCNVCKVLKPKVIKLLENDFPNIKFVYVDIEKQKEVTGKYSIFAVPTLVFFFNGKESFRKTRNFSLSELYQAIIRPYSLMFS</sequence>
<dbReference type="Gene3D" id="3.40.30.10">
    <property type="entry name" value="Glutaredoxin"/>
    <property type="match status" value="1"/>
</dbReference>
<gene>
    <name evidence="2" type="ORF">ASZ90_003735</name>
</gene>
<dbReference type="InterPro" id="IPR036249">
    <property type="entry name" value="Thioredoxin-like_sf"/>
</dbReference>
<dbReference type="Pfam" id="PF00085">
    <property type="entry name" value="Thioredoxin"/>
    <property type="match status" value="1"/>
</dbReference>